<reference evidence="1 2" key="1">
    <citation type="journal article" date="2019" name="J. Basic Microbiol.">
        <title>Complete genome sequence analysis of temperate Erwinia bacteriophages 49 and 59.</title>
        <authorList>
            <person name="Zlatohurska M."/>
            <person name="Gorb T."/>
            <person name="Romaniuk L."/>
            <person name="Korol N."/>
            <person name="Faidiuk Y."/>
            <person name="Kropinski A.M."/>
            <person name="Kushkina A."/>
            <person name="Tovkach F."/>
        </authorList>
    </citation>
    <scope>NUCLEOTIDE SEQUENCE [LARGE SCALE GENOMIC DNA]</scope>
</reference>
<proteinExistence type="predicted"/>
<protein>
    <submittedName>
        <fullName evidence="1">Uncharacterized protein</fullName>
    </submittedName>
</protein>
<keyword evidence="2" id="KW-1185">Reference proteome</keyword>
<evidence type="ECO:0000313" key="1">
    <source>
        <dbReference type="EMBL" id="AXH43584.1"/>
    </source>
</evidence>
<dbReference type="Proteomes" id="UP000310697">
    <property type="component" value="Segment"/>
</dbReference>
<dbReference type="EMBL" id="MH443101">
    <property type="protein sequence ID" value="AXH43584.1"/>
    <property type="molecule type" value="Genomic_DNA"/>
</dbReference>
<accession>A0A4Y1NRH9</accession>
<evidence type="ECO:0000313" key="2">
    <source>
        <dbReference type="Proteomes" id="UP000310697"/>
    </source>
</evidence>
<name>A0A4Y1NRH9_9CAUD</name>
<gene>
    <name evidence="1" type="ORF">MZUP2_660</name>
</gene>
<sequence length="124" mass="13995">MTVREGIIDFLRRQSGFIPSGKLHRYLTRSGYHRASCGSALARMVARGEVLTLGKNKDTSVKLNPEYTATEPSARQIANHAHLSKPVLRPVAQEEEIEPSIFDECRQHSNIYALIDQPLREVRP</sequence>
<organism evidence="1 2">
    <name type="scientific">Erwinia phage vB_EhrS_59</name>
    <dbReference type="NCBI Taxonomy" id="2283025"/>
    <lineage>
        <taxon>Viruses</taxon>
        <taxon>Duplodnaviria</taxon>
        <taxon>Heunggongvirae</taxon>
        <taxon>Uroviricota</taxon>
        <taxon>Caudoviricetes</taxon>
        <taxon>Feofaniavirus</taxon>
        <taxon>Feofaniavirus Eho59</taxon>
    </lineage>
</organism>